<sequence length="66" mass="7436">MASDSNPRVRRIAQVDRVWVAETLVQEWPSTSVVRRGELVDAAGLAGYLARWGRRVGLVMVDIKDR</sequence>
<keyword evidence="2" id="KW-1185">Reference proteome</keyword>
<evidence type="ECO:0000313" key="1">
    <source>
        <dbReference type="EMBL" id="GAA4412286.1"/>
    </source>
</evidence>
<gene>
    <name evidence="1" type="ORF">GCM10023168_33980</name>
</gene>
<organism evidence="1 2">
    <name type="scientific">Fodinibacter luteus</name>
    <dbReference type="NCBI Taxonomy" id="552064"/>
    <lineage>
        <taxon>Bacteria</taxon>
        <taxon>Bacillati</taxon>
        <taxon>Actinomycetota</taxon>
        <taxon>Actinomycetes</taxon>
        <taxon>Micrococcales</taxon>
        <taxon>Intrasporangiaceae</taxon>
        <taxon>Fodinibacter (ex Wang et al. 2009)</taxon>
    </lineage>
</organism>
<proteinExistence type="predicted"/>
<name>A0ABP8KQM2_9MICO</name>
<accession>A0ABP8KQM2</accession>
<dbReference type="EMBL" id="BAABGM010000024">
    <property type="protein sequence ID" value="GAA4412286.1"/>
    <property type="molecule type" value="Genomic_DNA"/>
</dbReference>
<dbReference type="Proteomes" id="UP001500945">
    <property type="component" value="Unassembled WGS sequence"/>
</dbReference>
<evidence type="ECO:0000313" key="2">
    <source>
        <dbReference type="Proteomes" id="UP001500945"/>
    </source>
</evidence>
<protein>
    <submittedName>
        <fullName evidence="1">Uncharacterized protein</fullName>
    </submittedName>
</protein>
<comment type="caution">
    <text evidence="1">The sequence shown here is derived from an EMBL/GenBank/DDBJ whole genome shotgun (WGS) entry which is preliminary data.</text>
</comment>
<reference evidence="2" key="1">
    <citation type="journal article" date="2019" name="Int. J. Syst. Evol. Microbiol.">
        <title>The Global Catalogue of Microorganisms (GCM) 10K type strain sequencing project: providing services to taxonomists for standard genome sequencing and annotation.</title>
        <authorList>
            <consortium name="The Broad Institute Genomics Platform"/>
            <consortium name="The Broad Institute Genome Sequencing Center for Infectious Disease"/>
            <person name="Wu L."/>
            <person name="Ma J."/>
        </authorList>
    </citation>
    <scope>NUCLEOTIDE SEQUENCE [LARGE SCALE GENOMIC DNA]</scope>
    <source>
        <strain evidence="2">JCM 17809</strain>
    </source>
</reference>